<evidence type="ECO:0000313" key="2">
    <source>
        <dbReference type="EMBL" id="MCZ0962461.1"/>
    </source>
</evidence>
<dbReference type="RefSeq" id="WP_268942487.1">
    <property type="nucleotide sequence ID" value="NZ_JAPTYD010000017.1"/>
</dbReference>
<feature type="region of interest" description="Disordered" evidence="1">
    <location>
        <begin position="1"/>
        <end position="25"/>
    </location>
</feature>
<protein>
    <submittedName>
        <fullName evidence="2">Uncharacterized protein</fullName>
    </submittedName>
</protein>
<evidence type="ECO:0000256" key="1">
    <source>
        <dbReference type="SAM" id="MobiDB-lite"/>
    </source>
</evidence>
<proteinExistence type="predicted"/>
<dbReference type="EMBL" id="JAPTYD010000017">
    <property type="protein sequence ID" value="MCZ0962461.1"/>
    <property type="molecule type" value="Genomic_DNA"/>
</dbReference>
<keyword evidence="3" id="KW-1185">Reference proteome</keyword>
<reference evidence="2" key="1">
    <citation type="submission" date="2022-12" db="EMBL/GenBank/DDBJ databases">
        <title>Paracoccus sp. EF6 isolated from a lake water.</title>
        <authorList>
            <person name="Liu H."/>
        </authorList>
    </citation>
    <scope>NUCLEOTIDE SEQUENCE</scope>
    <source>
        <strain evidence="2">EF6</strain>
    </source>
</reference>
<name>A0ABT4J5V3_9RHOB</name>
<accession>A0ABT4J5V3</accession>
<sequence length="175" mass="19398">MADASTITRRGAHEALPALPRHTSPSPITELFPQLLDAISRHVAAERAVEGVDYWSHPTLQVAAEVAQTDVATLLAAIQREPLRVAGDRALQDMTHLIDCMIGSEQAGTFQRLHWRLPVMDGHVFPEADGPAVTHTRTMLRAARRQIDAMARLDLYSAAPREDFDVDVLTRMDFL</sequence>
<dbReference type="Proteomes" id="UP001149822">
    <property type="component" value="Unassembled WGS sequence"/>
</dbReference>
<comment type="caution">
    <text evidence="2">The sequence shown here is derived from an EMBL/GenBank/DDBJ whole genome shotgun (WGS) entry which is preliminary data.</text>
</comment>
<organism evidence="2 3">
    <name type="scientific">Paracoccus benzoatiresistens</name>
    <dbReference type="NCBI Taxonomy" id="2997341"/>
    <lineage>
        <taxon>Bacteria</taxon>
        <taxon>Pseudomonadati</taxon>
        <taxon>Pseudomonadota</taxon>
        <taxon>Alphaproteobacteria</taxon>
        <taxon>Rhodobacterales</taxon>
        <taxon>Paracoccaceae</taxon>
        <taxon>Paracoccus</taxon>
    </lineage>
</organism>
<gene>
    <name evidence="2" type="ORF">OU682_12605</name>
</gene>
<evidence type="ECO:0000313" key="3">
    <source>
        <dbReference type="Proteomes" id="UP001149822"/>
    </source>
</evidence>